<organism evidence="1 2">
    <name type="scientific">Prochlorococcus marinus str. XMU1401</name>
    <dbReference type="NCBI Taxonomy" id="2052594"/>
    <lineage>
        <taxon>Bacteria</taxon>
        <taxon>Bacillati</taxon>
        <taxon>Cyanobacteriota</taxon>
        <taxon>Cyanophyceae</taxon>
        <taxon>Synechococcales</taxon>
        <taxon>Prochlorococcaceae</taxon>
        <taxon>Prochlorococcus</taxon>
    </lineage>
</organism>
<dbReference type="AlphaFoldDB" id="A0A8I1X0P3"/>
<comment type="caution">
    <text evidence="1">The sequence shown here is derived from an EMBL/GenBank/DDBJ whole genome shotgun (WGS) entry which is preliminary data.</text>
</comment>
<name>A0A8I1X0P3_PROMR</name>
<dbReference type="Proteomes" id="UP000666562">
    <property type="component" value="Unassembled WGS sequence"/>
</dbReference>
<dbReference type="EMBL" id="JAAORC010000002">
    <property type="protein sequence ID" value="MBO8223090.1"/>
    <property type="molecule type" value="Genomic_DNA"/>
</dbReference>
<sequence>MSSQVRFNFNFKKINEKAKSEWKKMSKVWEDAFAEKKFFHREGVEDDYNDKPLGLLWLNNDEKLSIEEMNTSKWNLENTGQEWTNINEWEDAGFYAYSGSYSCYSFPPLKGIEWILTELEQYDKNLFSVIDYECQDLEFTGIIVLKGTKQYCGFEYSYEEIADKMIKEYPEKLSKKWNKETNDWIDEVSKEFFFDNVFSYIGDNIKHNYIEKLNIE</sequence>
<evidence type="ECO:0000313" key="2">
    <source>
        <dbReference type="Proteomes" id="UP000666562"/>
    </source>
</evidence>
<proteinExistence type="predicted"/>
<accession>A0A8I1X0P3</accession>
<evidence type="ECO:0000313" key="1">
    <source>
        <dbReference type="EMBL" id="MBO8223090.1"/>
    </source>
</evidence>
<dbReference type="RefSeq" id="WP_209044421.1">
    <property type="nucleotide sequence ID" value="NZ_JAAORC010000002.1"/>
</dbReference>
<reference evidence="1" key="1">
    <citation type="submission" date="2020-03" db="EMBL/GenBank/DDBJ databases">
        <title>Genome differentiation and subclade ecological adaptation of Prochlorococcus HLII clade in the global ocean.</title>
        <authorList>
            <person name="Yan W."/>
            <person name="Fen X."/>
            <person name="Zhang W."/>
        </authorList>
    </citation>
    <scope>NUCLEOTIDE SEQUENCE</scope>
    <source>
        <strain evidence="1">XMU1401</strain>
    </source>
</reference>
<gene>
    <name evidence="1" type="ORF">HA142_06145</name>
</gene>
<protein>
    <submittedName>
        <fullName evidence="1">Uncharacterized protein</fullName>
    </submittedName>
</protein>